<dbReference type="Pfam" id="PF12877">
    <property type="entry name" value="KIAA1549"/>
    <property type="match status" value="1"/>
</dbReference>
<feature type="region of interest" description="Disordered" evidence="1">
    <location>
        <begin position="693"/>
        <end position="752"/>
    </location>
</feature>
<feature type="compositionally biased region" description="Polar residues" evidence="1">
    <location>
        <begin position="726"/>
        <end position="752"/>
    </location>
</feature>
<proteinExistence type="predicted"/>
<feature type="compositionally biased region" description="Polar residues" evidence="1">
    <location>
        <begin position="769"/>
        <end position="788"/>
    </location>
</feature>
<evidence type="ECO:0000256" key="2">
    <source>
        <dbReference type="SAM" id="Phobius"/>
    </source>
</evidence>
<comment type="caution">
    <text evidence="3">The sequence shown here is derived from an EMBL/GenBank/DDBJ whole genome shotgun (WGS) entry which is preliminary data.</text>
</comment>
<dbReference type="InterPro" id="IPR024606">
    <property type="entry name" value="KIAA1549"/>
</dbReference>
<keyword evidence="2" id="KW-1133">Transmembrane helix</keyword>
<accession>A0ABP0FA49</accession>
<feature type="compositionally biased region" description="Basic and acidic residues" evidence="1">
    <location>
        <begin position="710"/>
        <end position="725"/>
    </location>
</feature>
<keyword evidence="2" id="KW-0472">Membrane</keyword>
<feature type="region of interest" description="Disordered" evidence="1">
    <location>
        <begin position="333"/>
        <end position="382"/>
    </location>
</feature>
<name>A0ABP0FA49_CLALP</name>
<keyword evidence="2" id="KW-0812">Transmembrane</keyword>
<feature type="region of interest" description="Disordered" evidence="1">
    <location>
        <begin position="510"/>
        <end position="544"/>
    </location>
</feature>
<sequence>MNLTTVTSTVLPVSSDSTVVTDTGRSSSASSGVTGSVSTMAATSVASFTSISPIAVTDSTNTITTNKVSSVTTVVGVFDSIVYTQLQLASFQNAFSTEFRSNLNTALDSMYNNVSQTARRKRATVTYTTEIVTSVNEPTNTLVVTASYTVRNVNNNGLISANEAVALISSVSNEDYELFLNDAGIQATVLSKAVTTEPVTPSSTTTDWVLPVVIVLGVLLGLCIVGFVILFSYRYYSKRKKGKTTITPRKMEDDDEFRKEKELRLQAERENDYLQEKLNQLESGHQGTVAEAPISYSEQPSTSQLVREAPKDYLAPIAKVDDSDNTITTVTSYDEIPEKQQKRRSKGAHESEVLKEHPSIWFQPFAPRKEHSGSDGSETSRFQTSVHPILLPPIETKLVSEQIRQNLGEAALKQRSEIEHHRNKVRIRKQYSYRYKLDPDGDKYAARTYAAAQQSIDRALEPSQPSVFDLPSRTKARMGRQKQNRIPAIEPIKDPDLKLLLKDHVGPLGQYTRIDPFETKPPTARNAEDQSVTETQQSSPDENRQRLASLLGDAFGLVSPTAPLSTAEPTASPLSQIQPPTFPARTSFVAMPAPHGRGSATVPHQRRVIPVSLSTQATPQPAQQPLFTRTHPPLVQTSQTEAGEPFYVSQPSSSGQMAYVTPLKKVPNPPGKDIWTPYQAFDEVSKLREELTGPSMPEDILPNTAVSPSLDRRLSTSPNHSDDNQRLSTSVSGRISPVSDNASDCSVKSNSSAAHLVKDIKEELARLVRQSTPVENLSDSNDDTPATK</sequence>
<keyword evidence="4" id="KW-1185">Reference proteome</keyword>
<dbReference type="Proteomes" id="UP001642483">
    <property type="component" value="Unassembled WGS sequence"/>
</dbReference>
<feature type="compositionally biased region" description="Polar residues" evidence="1">
    <location>
        <begin position="562"/>
        <end position="579"/>
    </location>
</feature>
<evidence type="ECO:0000256" key="1">
    <source>
        <dbReference type="SAM" id="MobiDB-lite"/>
    </source>
</evidence>
<evidence type="ECO:0000313" key="3">
    <source>
        <dbReference type="EMBL" id="CAK8676535.1"/>
    </source>
</evidence>
<feature type="compositionally biased region" description="Polar residues" evidence="1">
    <location>
        <begin position="529"/>
        <end position="540"/>
    </location>
</feature>
<feature type="compositionally biased region" description="Basic and acidic residues" evidence="1">
    <location>
        <begin position="347"/>
        <end position="358"/>
    </location>
</feature>
<feature type="region of interest" description="Disordered" evidence="1">
    <location>
        <begin position="561"/>
        <end position="580"/>
    </location>
</feature>
<feature type="region of interest" description="Disordered" evidence="1">
    <location>
        <begin position="767"/>
        <end position="788"/>
    </location>
</feature>
<dbReference type="EMBL" id="CAWYQH010000035">
    <property type="protein sequence ID" value="CAK8676535.1"/>
    <property type="molecule type" value="Genomic_DNA"/>
</dbReference>
<feature type="transmembrane region" description="Helical" evidence="2">
    <location>
        <begin position="208"/>
        <end position="233"/>
    </location>
</feature>
<gene>
    <name evidence="3" type="ORF">CVLEPA_LOCUS5996</name>
</gene>
<organism evidence="3 4">
    <name type="scientific">Clavelina lepadiformis</name>
    <name type="common">Light-bulb sea squirt</name>
    <name type="synonym">Ascidia lepadiformis</name>
    <dbReference type="NCBI Taxonomy" id="159417"/>
    <lineage>
        <taxon>Eukaryota</taxon>
        <taxon>Metazoa</taxon>
        <taxon>Chordata</taxon>
        <taxon>Tunicata</taxon>
        <taxon>Ascidiacea</taxon>
        <taxon>Aplousobranchia</taxon>
        <taxon>Clavelinidae</taxon>
        <taxon>Clavelina</taxon>
    </lineage>
</organism>
<protein>
    <submittedName>
        <fullName evidence="3">Uncharacterized protein</fullName>
    </submittedName>
</protein>
<reference evidence="3 4" key="1">
    <citation type="submission" date="2024-02" db="EMBL/GenBank/DDBJ databases">
        <authorList>
            <person name="Daric V."/>
            <person name="Darras S."/>
        </authorList>
    </citation>
    <scope>NUCLEOTIDE SEQUENCE [LARGE SCALE GENOMIC DNA]</scope>
</reference>
<evidence type="ECO:0000313" key="4">
    <source>
        <dbReference type="Proteomes" id="UP001642483"/>
    </source>
</evidence>